<comment type="caution">
    <text evidence="1">The sequence shown here is derived from an EMBL/GenBank/DDBJ whole genome shotgun (WGS) entry which is preliminary data.</text>
</comment>
<dbReference type="Proteomes" id="UP001595907">
    <property type="component" value="Unassembled WGS sequence"/>
</dbReference>
<accession>A0ABV8QVN4</accession>
<proteinExistence type="predicted"/>
<dbReference type="PROSITE" id="PS51257">
    <property type="entry name" value="PROKAR_LIPOPROTEIN"/>
    <property type="match status" value="1"/>
</dbReference>
<dbReference type="Gene3D" id="1.25.40.10">
    <property type="entry name" value="Tetratricopeptide repeat domain"/>
    <property type="match status" value="1"/>
</dbReference>
<name>A0ABV8QVN4_9BACT</name>
<sequence length="213" mass="24271">MRILIILLSFSFAACGQQPKKYVMKPEAKILADSAYKFVVPKQGDTVNFQSAINLLKQATEIDSNYILGFRNLLSYQQVMKDYKGALETAKRMYELRPQNPEFSSSLGIMYELNADTISSKQYFQKSLDIYSKLLDTLSDQNTILQIKSAKALNLLFLNRYQEGQEILNQIIKSSNDPIEKEGLKIYLNKSGREIIMMILTGEENQSVSPSQQ</sequence>
<evidence type="ECO:0000313" key="2">
    <source>
        <dbReference type="Proteomes" id="UP001595907"/>
    </source>
</evidence>
<dbReference type="InterPro" id="IPR011990">
    <property type="entry name" value="TPR-like_helical_dom_sf"/>
</dbReference>
<evidence type="ECO:0000313" key="1">
    <source>
        <dbReference type="EMBL" id="MFC4263710.1"/>
    </source>
</evidence>
<protein>
    <submittedName>
        <fullName evidence="1">Tetratricopeptide repeat protein</fullName>
    </submittedName>
</protein>
<dbReference type="RefSeq" id="WP_379710654.1">
    <property type="nucleotide sequence ID" value="NZ_JBHSCZ010000003.1"/>
</dbReference>
<reference evidence="2" key="1">
    <citation type="journal article" date="2019" name="Int. J. Syst. Evol. Microbiol.">
        <title>The Global Catalogue of Microorganisms (GCM) 10K type strain sequencing project: providing services to taxonomists for standard genome sequencing and annotation.</title>
        <authorList>
            <consortium name="The Broad Institute Genomics Platform"/>
            <consortium name="The Broad Institute Genome Sequencing Center for Infectious Disease"/>
            <person name="Wu L."/>
            <person name="Ma J."/>
        </authorList>
    </citation>
    <scope>NUCLEOTIDE SEQUENCE [LARGE SCALE GENOMIC DNA]</scope>
    <source>
        <strain evidence="2">CECT 8289</strain>
    </source>
</reference>
<dbReference type="EMBL" id="JBHSCZ010000003">
    <property type="protein sequence ID" value="MFC4263710.1"/>
    <property type="molecule type" value="Genomic_DNA"/>
</dbReference>
<dbReference type="SUPFAM" id="SSF48452">
    <property type="entry name" value="TPR-like"/>
    <property type="match status" value="1"/>
</dbReference>
<organism evidence="1 2">
    <name type="scientific">Ferruginibacter yonginensis</name>
    <dbReference type="NCBI Taxonomy" id="1310416"/>
    <lineage>
        <taxon>Bacteria</taxon>
        <taxon>Pseudomonadati</taxon>
        <taxon>Bacteroidota</taxon>
        <taxon>Chitinophagia</taxon>
        <taxon>Chitinophagales</taxon>
        <taxon>Chitinophagaceae</taxon>
        <taxon>Ferruginibacter</taxon>
    </lineage>
</organism>
<gene>
    <name evidence="1" type="ORF">ACFOWM_12515</name>
</gene>
<keyword evidence="2" id="KW-1185">Reference proteome</keyword>